<dbReference type="Proteomes" id="UP000703661">
    <property type="component" value="Unassembled WGS sequence"/>
</dbReference>
<evidence type="ECO:0000256" key="1">
    <source>
        <dbReference type="SAM" id="SignalP"/>
    </source>
</evidence>
<feature type="chain" id="PRO_5040172110" description="Secreted protein" evidence="1">
    <location>
        <begin position="20"/>
        <end position="118"/>
    </location>
</feature>
<evidence type="ECO:0008006" key="4">
    <source>
        <dbReference type="Google" id="ProtNLM"/>
    </source>
</evidence>
<evidence type="ECO:0000313" key="2">
    <source>
        <dbReference type="EMBL" id="KAG0000980.1"/>
    </source>
</evidence>
<comment type="caution">
    <text evidence="2">The sequence shown here is derived from an EMBL/GenBank/DDBJ whole genome shotgun (WGS) entry which is preliminary data.</text>
</comment>
<protein>
    <recommendedName>
        <fullName evidence="4">Secreted protein</fullName>
    </recommendedName>
</protein>
<keyword evidence="1" id="KW-0732">Signal</keyword>
<organism evidence="2 3">
    <name type="scientific">Entomortierella chlamydospora</name>
    <dbReference type="NCBI Taxonomy" id="101097"/>
    <lineage>
        <taxon>Eukaryota</taxon>
        <taxon>Fungi</taxon>
        <taxon>Fungi incertae sedis</taxon>
        <taxon>Mucoromycota</taxon>
        <taxon>Mortierellomycotina</taxon>
        <taxon>Mortierellomycetes</taxon>
        <taxon>Mortierellales</taxon>
        <taxon>Mortierellaceae</taxon>
        <taxon>Entomortierella</taxon>
    </lineage>
</organism>
<sequence>MQKTLVLLSALFCAGIAQAGAPYFVLIKNDAGTQSTQFYEEYGARICQCVKNTQTGSITGQNGGDIKLFSSTDCTGNYETLGSNSVAKDTQWVNSLSFGASNIASSVDAGYCPNWYTL</sequence>
<proteinExistence type="predicted"/>
<dbReference type="AlphaFoldDB" id="A0A9P6MHR8"/>
<accession>A0A9P6MHR8</accession>
<reference evidence="2" key="1">
    <citation type="journal article" date="2020" name="Fungal Divers.">
        <title>Resolving the Mortierellaceae phylogeny through synthesis of multi-gene phylogenetics and phylogenomics.</title>
        <authorList>
            <person name="Vandepol N."/>
            <person name="Liber J."/>
            <person name="Desiro A."/>
            <person name="Na H."/>
            <person name="Kennedy M."/>
            <person name="Barry K."/>
            <person name="Grigoriev I.V."/>
            <person name="Miller A.N."/>
            <person name="O'Donnell K."/>
            <person name="Stajich J.E."/>
            <person name="Bonito G."/>
        </authorList>
    </citation>
    <scope>NUCLEOTIDE SEQUENCE</scope>
    <source>
        <strain evidence="2">NRRL 2769</strain>
    </source>
</reference>
<dbReference type="EMBL" id="JAAAID010003083">
    <property type="protein sequence ID" value="KAG0000980.1"/>
    <property type="molecule type" value="Genomic_DNA"/>
</dbReference>
<gene>
    <name evidence="2" type="ORF">BGZ80_006259</name>
</gene>
<evidence type="ECO:0000313" key="3">
    <source>
        <dbReference type="Proteomes" id="UP000703661"/>
    </source>
</evidence>
<keyword evidence="3" id="KW-1185">Reference proteome</keyword>
<name>A0A9P6MHR8_9FUNG</name>
<feature type="signal peptide" evidence="1">
    <location>
        <begin position="1"/>
        <end position="19"/>
    </location>
</feature>